<dbReference type="KEGG" id="tcu:Tcur_1016"/>
<sequence length="77" mass="7496">MPALPGQENASLKPTVAALMGAPALPGQENAPKQTPAVAAGAPAGRSPSHSLVRTPGHNKTAARDSRAAVPSPGSGP</sequence>
<gene>
    <name evidence="2" type="ordered locus">Tcur_1016</name>
</gene>
<name>D1A7L3_THECD</name>
<evidence type="ECO:0000313" key="2">
    <source>
        <dbReference type="EMBL" id="ACY96602.1"/>
    </source>
</evidence>
<dbReference type="Proteomes" id="UP000001918">
    <property type="component" value="Chromosome"/>
</dbReference>
<accession>D1A7L3</accession>
<evidence type="ECO:0000313" key="3">
    <source>
        <dbReference type="Proteomes" id="UP000001918"/>
    </source>
</evidence>
<proteinExistence type="predicted"/>
<dbReference type="AlphaFoldDB" id="D1A7L3"/>
<feature type="region of interest" description="Disordered" evidence="1">
    <location>
        <begin position="21"/>
        <end position="77"/>
    </location>
</feature>
<reference evidence="2 3" key="1">
    <citation type="journal article" date="2011" name="Stand. Genomic Sci.">
        <title>Complete genome sequence of Thermomonospora curvata type strain (B9).</title>
        <authorList>
            <person name="Chertkov O."/>
            <person name="Sikorski J."/>
            <person name="Nolan M."/>
            <person name="Lapidus A."/>
            <person name="Lucas S."/>
            <person name="Del Rio T.G."/>
            <person name="Tice H."/>
            <person name="Cheng J.F."/>
            <person name="Goodwin L."/>
            <person name="Pitluck S."/>
            <person name="Liolios K."/>
            <person name="Ivanova N."/>
            <person name="Mavromatis K."/>
            <person name="Mikhailova N."/>
            <person name="Ovchinnikova G."/>
            <person name="Pati A."/>
            <person name="Chen A."/>
            <person name="Palaniappan K."/>
            <person name="Djao O.D."/>
            <person name="Land M."/>
            <person name="Hauser L."/>
            <person name="Chang Y.J."/>
            <person name="Jeffries C.D."/>
            <person name="Brettin T."/>
            <person name="Han C."/>
            <person name="Detter J.C."/>
            <person name="Rohde M."/>
            <person name="Goker M."/>
            <person name="Woyke T."/>
            <person name="Bristow J."/>
            <person name="Eisen J.A."/>
            <person name="Markowitz V."/>
            <person name="Hugenholtz P."/>
            <person name="Klenk H.P."/>
            <person name="Kyrpides N.C."/>
        </authorList>
    </citation>
    <scope>NUCLEOTIDE SEQUENCE [LARGE SCALE GENOMIC DNA]</scope>
    <source>
        <strain evidence="3">ATCC 19995 / DSM 43183 / JCM 3096 / KCTC 9072 / NBRC 15933 / NCIMB 10081 / Henssen B9</strain>
    </source>
</reference>
<protein>
    <submittedName>
        <fullName evidence="2">Uncharacterized protein</fullName>
    </submittedName>
</protein>
<organism evidence="2 3">
    <name type="scientific">Thermomonospora curvata (strain ATCC 19995 / DSM 43183 / JCM 3096 / KCTC 9072 / NBRC 15933 / NCIMB 10081 / Henssen B9)</name>
    <dbReference type="NCBI Taxonomy" id="471852"/>
    <lineage>
        <taxon>Bacteria</taxon>
        <taxon>Bacillati</taxon>
        <taxon>Actinomycetota</taxon>
        <taxon>Actinomycetes</taxon>
        <taxon>Streptosporangiales</taxon>
        <taxon>Thermomonosporaceae</taxon>
        <taxon>Thermomonospora</taxon>
    </lineage>
</organism>
<keyword evidence="3" id="KW-1185">Reference proteome</keyword>
<dbReference type="HOGENOM" id="CLU_2636862_0_0_11"/>
<dbReference type="EMBL" id="CP001738">
    <property type="protein sequence ID" value="ACY96602.1"/>
    <property type="molecule type" value="Genomic_DNA"/>
</dbReference>
<evidence type="ECO:0000256" key="1">
    <source>
        <dbReference type="SAM" id="MobiDB-lite"/>
    </source>
</evidence>